<organism evidence="7 8">
    <name type="scientific">Aspergillus ellipticus CBS 707.79</name>
    <dbReference type="NCBI Taxonomy" id="1448320"/>
    <lineage>
        <taxon>Eukaryota</taxon>
        <taxon>Fungi</taxon>
        <taxon>Dikarya</taxon>
        <taxon>Ascomycota</taxon>
        <taxon>Pezizomycotina</taxon>
        <taxon>Eurotiomycetes</taxon>
        <taxon>Eurotiomycetidae</taxon>
        <taxon>Eurotiales</taxon>
        <taxon>Aspergillaceae</taxon>
        <taxon>Aspergillus</taxon>
        <taxon>Aspergillus subgen. Circumdati</taxon>
    </lineage>
</organism>
<evidence type="ECO:0000256" key="3">
    <source>
        <dbReference type="ARBA" id="ARBA00023242"/>
    </source>
</evidence>
<keyword evidence="5" id="KW-0812">Transmembrane</keyword>
<dbReference type="InterPro" id="IPR050987">
    <property type="entry name" value="AtrR-like"/>
</dbReference>
<proteinExistence type="predicted"/>
<feature type="region of interest" description="Disordered" evidence="4">
    <location>
        <begin position="66"/>
        <end position="87"/>
    </location>
</feature>
<keyword evidence="1" id="KW-0805">Transcription regulation</keyword>
<dbReference type="CDD" id="cd12148">
    <property type="entry name" value="fungal_TF_MHR"/>
    <property type="match status" value="1"/>
</dbReference>
<evidence type="ECO:0000256" key="5">
    <source>
        <dbReference type="SAM" id="Phobius"/>
    </source>
</evidence>
<dbReference type="GO" id="GO:0003677">
    <property type="term" value="F:DNA binding"/>
    <property type="evidence" value="ECO:0007669"/>
    <property type="project" value="InterPro"/>
</dbReference>
<dbReference type="STRING" id="1448320.A0A319D5J0"/>
<dbReference type="OrthoDB" id="3266505at2759"/>
<feature type="region of interest" description="Disordered" evidence="4">
    <location>
        <begin position="560"/>
        <end position="582"/>
    </location>
</feature>
<dbReference type="Pfam" id="PF04082">
    <property type="entry name" value="Fungal_trans"/>
    <property type="match status" value="1"/>
</dbReference>
<feature type="domain" description="Xylanolytic transcriptional activator regulatory" evidence="6">
    <location>
        <begin position="151"/>
        <end position="274"/>
    </location>
</feature>
<feature type="transmembrane region" description="Helical" evidence="5">
    <location>
        <begin position="460"/>
        <end position="481"/>
    </location>
</feature>
<evidence type="ECO:0000313" key="7">
    <source>
        <dbReference type="EMBL" id="PYH92564.1"/>
    </source>
</evidence>
<evidence type="ECO:0000256" key="1">
    <source>
        <dbReference type="ARBA" id="ARBA00023015"/>
    </source>
</evidence>
<dbReference type="AlphaFoldDB" id="A0A319D5J0"/>
<keyword evidence="8" id="KW-1185">Reference proteome</keyword>
<keyword evidence="5" id="KW-0472">Membrane</keyword>
<dbReference type="VEuPathDB" id="FungiDB:BO71DRAFT_456861"/>
<reference evidence="7 8" key="1">
    <citation type="submission" date="2018-02" db="EMBL/GenBank/DDBJ databases">
        <title>The genomes of Aspergillus section Nigri reveals drivers in fungal speciation.</title>
        <authorList>
            <consortium name="DOE Joint Genome Institute"/>
            <person name="Vesth T.C."/>
            <person name="Nybo J."/>
            <person name="Theobald S."/>
            <person name="Brandl J."/>
            <person name="Frisvad J.C."/>
            <person name="Nielsen K.F."/>
            <person name="Lyhne E.K."/>
            <person name="Kogle M.E."/>
            <person name="Kuo A."/>
            <person name="Riley R."/>
            <person name="Clum A."/>
            <person name="Nolan M."/>
            <person name="Lipzen A."/>
            <person name="Salamov A."/>
            <person name="Henrissat B."/>
            <person name="Wiebenga A."/>
            <person name="De vries R.P."/>
            <person name="Grigoriev I.V."/>
            <person name="Mortensen U.H."/>
            <person name="Andersen M.R."/>
            <person name="Baker S.E."/>
        </authorList>
    </citation>
    <scope>NUCLEOTIDE SEQUENCE [LARGE SCALE GENOMIC DNA]</scope>
    <source>
        <strain evidence="7 8">CBS 707.79</strain>
    </source>
</reference>
<dbReference type="GO" id="GO:0008270">
    <property type="term" value="F:zinc ion binding"/>
    <property type="evidence" value="ECO:0007669"/>
    <property type="project" value="InterPro"/>
</dbReference>
<dbReference type="EMBL" id="KZ825913">
    <property type="protein sequence ID" value="PYH92564.1"/>
    <property type="molecule type" value="Genomic_DNA"/>
</dbReference>
<keyword evidence="2" id="KW-0804">Transcription</keyword>
<evidence type="ECO:0000313" key="8">
    <source>
        <dbReference type="Proteomes" id="UP000247810"/>
    </source>
</evidence>
<dbReference type="GO" id="GO:0006351">
    <property type="term" value="P:DNA-templated transcription"/>
    <property type="evidence" value="ECO:0007669"/>
    <property type="project" value="InterPro"/>
</dbReference>
<evidence type="ECO:0000259" key="6">
    <source>
        <dbReference type="Pfam" id="PF04082"/>
    </source>
</evidence>
<keyword evidence="3" id="KW-0539">Nucleus</keyword>
<evidence type="ECO:0000256" key="2">
    <source>
        <dbReference type="ARBA" id="ARBA00023163"/>
    </source>
</evidence>
<dbReference type="InterPro" id="IPR007219">
    <property type="entry name" value="XnlR_reg_dom"/>
</dbReference>
<name>A0A319D5J0_9EURO</name>
<dbReference type="GO" id="GO:0003700">
    <property type="term" value="F:DNA-binding transcription factor activity"/>
    <property type="evidence" value="ECO:0007669"/>
    <property type="project" value="InterPro"/>
</dbReference>
<gene>
    <name evidence="7" type="ORF">BO71DRAFT_456861</name>
</gene>
<accession>A0A319D5J0</accession>
<dbReference type="PANTHER" id="PTHR46910">
    <property type="entry name" value="TRANSCRIPTION FACTOR PDR1"/>
    <property type="match status" value="1"/>
</dbReference>
<keyword evidence="5" id="KW-1133">Transmembrane helix</keyword>
<sequence>MYAEIQRLLERIRRLNALVDDHPINEDENENSCLPEMREVDLEKMYLIHNQAEALMRKTDPCHQSGVFETKDSSATPSSIDGCPDLASDSSDSSLGFPSWAKESINDASLQDLLFSDYEASPHQDYKSFQLQDRCQGSTALPCQNEMESLLQTFFYHFNSLFPLFDQSSLIRTAERHYLGYPHPSPGEWASLNIALALSYKLQIWSSPTPQRVSSVAWLYFHNAMQMWPELSKSTNDIRSIQALVAMFIFLQGSSPFTDASRIIAVAIQLAHKLDIQPATLANIIISICLQSGLPPMMDNDSSTGTHSFDEFNLTPNNQNDPLESSHSLACIEEQIYRRLYSPKSQHKPAEQLLDDMEALDKDVESWRMKFFPQAITNMGFNLGSVIAVPHIALLHFRYYNCLMTIHHMAKIHCPYNGLLSRIQNKSPFHSRIVSSARRRTIIAFACVDLLKYLSPNRPLLFWLLPYYIISALFLLLLEILGDRSHPEIHRSIEAMNSVVEFFQQVTTRTDGEFQPFFELSQRLRDISKLIESKSREQCHSQRVSVFVLQEAVNELRRTRRSTRGHQYAGRLGAGRIGKSKS</sequence>
<dbReference type="PANTHER" id="PTHR46910:SF25">
    <property type="entry name" value="ABC-TRANSPORTER-REGULATING TRANSCRIPTION FACTOR"/>
    <property type="match status" value="1"/>
</dbReference>
<dbReference type="Proteomes" id="UP000247810">
    <property type="component" value="Unassembled WGS sequence"/>
</dbReference>
<evidence type="ECO:0000256" key="4">
    <source>
        <dbReference type="SAM" id="MobiDB-lite"/>
    </source>
</evidence>
<protein>
    <recommendedName>
        <fullName evidence="6">Xylanolytic transcriptional activator regulatory domain-containing protein</fullName>
    </recommendedName>
</protein>